<dbReference type="PANTHER" id="PTHR39583">
    <property type="entry name" value="TYPE II SECRETION SYSTEM PROTEIN J-RELATED"/>
    <property type="match status" value="1"/>
</dbReference>
<proteinExistence type="predicted"/>
<keyword evidence="6" id="KW-1133">Transmembrane helix</keyword>
<dbReference type="PROSITE" id="PS00409">
    <property type="entry name" value="PROKAR_NTER_METHYL"/>
    <property type="match status" value="1"/>
</dbReference>
<keyword evidence="4" id="KW-0997">Cell inner membrane</keyword>
<reference evidence="8" key="1">
    <citation type="submission" date="2023-06" db="EMBL/GenBank/DDBJ databases">
        <authorList>
            <person name="Jiang Y."/>
            <person name="Liu Q."/>
        </authorList>
    </citation>
    <scope>NUCLEOTIDE SEQUENCE</scope>
    <source>
        <strain evidence="8">CGMCC 1.12090</strain>
    </source>
</reference>
<dbReference type="EMBL" id="JAUKVY010000001">
    <property type="protein sequence ID" value="MDO1531029.1"/>
    <property type="molecule type" value="Genomic_DNA"/>
</dbReference>
<evidence type="ECO:0000256" key="6">
    <source>
        <dbReference type="ARBA" id="ARBA00022989"/>
    </source>
</evidence>
<name>A0ABT8RWM9_9BURK</name>
<comment type="caution">
    <text evidence="8">The sequence shown here is derived from an EMBL/GenBank/DDBJ whole genome shotgun (WGS) entry which is preliminary data.</text>
</comment>
<evidence type="ECO:0000256" key="5">
    <source>
        <dbReference type="ARBA" id="ARBA00022692"/>
    </source>
</evidence>
<evidence type="ECO:0000256" key="1">
    <source>
        <dbReference type="ARBA" id="ARBA00004377"/>
    </source>
</evidence>
<dbReference type="InterPro" id="IPR045584">
    <property type="entry name" value="Pilin-like"/>
</dbReference>
<dbReference type="RefSeq" id="WP_301802924.1">
    <property type="nucleotide sequence ID" value="NZ_JAUJZH010000001.1"/>
</dbReference>
<dbReference type="InterPro" id="IPR012902">
    <property type="entry name" value="N_methyl_site"/>
</dbReference>
<dbReference type="InterPro" id="IPR051621">
    <property type="entry name" value="T2SS_protein_J"/>
</dbReference>
<keyword evidence="9" id="KW-1185">Reference proteome</keyword>
<dbReference type="PANTHER" id="PTHR39583:SF2">
    <property type="entry name" value="TYPE II SECRETION SYSTEM PROTEIN J"/>
    <property type="match status" value="1"/>
</dbReference>
<organism evidence="8 9">
    <name type="scientific">Variovorax ginsengisoli</name>
    <dbReference type="NCBI Taxonomy" id="363844"/>
    <lineage>
        <taxon>Bacteria</taxon>
        <taxon>Pseudomonadati</taxon>
        <taxon>Pseudomonadota</taxon>
        <taxon>Betaproteobacteria</taxon>
        <taxon>Burkholderiales</taxon>
        <taxon>Comamonadaceae</taxon>
        <taxon>Variovorax</taxon>
    </lineage>
</organism>
<dbReference type="Pfam" id="PF07963">
    <property type="entry name" value="N_methyl"/>
    <property type="match status" value="1"/>
</dbReference>
<keyword evidence="3" id="KW-0488">Methylation</keyword>
<gene>
    <name evidence="8" type="ORF">Q2T77_01915</name>
</gene>
<evidence type="ECO:0000313" key="8">
    <source>
        <dbReference type="EMBL" id="MDO1531029.1"/>
    </source>
</evidence>
<dbReference type="NCBIfam" id="TIGR02532">
    <property type="entry name" value="IV_pilin_GFxxxE"/>
    <property type="match status" value="1"/>
</dbReference>
<evidence type="ECO:0000256" key="7">
    <source>
        <dbReference type="ARBA" id="ARBA00023136"/>
    </source>
</evidence>
<protein>
    <submittedName>
        <fullName evidence="8">Prepilin-type N-terminal cleavage/methylation domain-containing protein</fullName>
    </submittedName>
</protein>
<dbReference type="Proteomes" id="UP001169027">
    <property type="component" value="Unassembled WGS sequence"/>
</dbReference>
<comment type="subcellular location">
    <subcellularLocation>
        <location evidence="1">Cell inner membrane</location>
        <topology evidence="1">Single-pass membrane protein</topology>
    </subcellularLocation>
</comment>
<evidence type="ECO:0000256" key="2">
    <source>
        <dbReference type="ARBA" id="ARBA00022475"/>
    </source>
</evidence>
<keyword evidence="7" id="KW-0472">Membrane</keyword>
<evidence type="ECO:0000256" key="3">
    <source>
        <dbReference type="ARBA" id="ARBA00022481"/>
    </source>
</evidence>
<dbReference type="SUPFAM" id="SSF54523">
    <property type="entry name" value="Pili subunits"/>
    <property type="match status" value="1"/>
</dbReference>
<evidence type="ECO:0000313" key="9">
    <source>
        <dbReference type="Proteomes" id="UP001169027"/>
    </source>
</evidence>
<keyword evidence="5" id="KW-0812">Transmembrane</keyword>
<sequence>MRRQARGFTLIELLVAIAAMALLALMSWRGLDAMGRAQSLNRERGDAVLTLQTTLSQWSADLDAMVALSQTSAIDWDGRVLRLTRRSTDSATPVVFVAAWTLRPDPAGGTHWRRWQSQGFTTRAEWQQAWAQAAAWATDGGSGTGGADVDLIPLDSWQLAYFRNNAWTPATSAEALGATTPVPDGVRLTLALPQGPALAGLVTRDWVRPSLTVPKS</sequence>
<keyword evidence="2" id="KW-1003">Cell membrane</keyword>
<accession>A0ABT8RWM9</accession>
<evidence type="ECO:0000256" key="4">
    <source>
        <dbReference type="ARBA" id="ARBA00022519"/>
    </source>
</evidence>